<reference evidence="6 7" key="1">
    <citation type="submission" date="2020-12" db="EMBL/GenBank/DDBJ databases">
        <title>Draft genome sequence of furan degrading bacterial strain FUR100.</title>
        <authorList>
            <person name="Woiski C."/>
        </authorList>
    </citation>
    <scope>NUCLEOTIDE SEQUENCE [LARGE SCALE GENOMIC DNA]</scope>
    <source>
        <strain evidence="6 7">FUR100</strain>
    </source>
</reference>
<dbReference type="AlphaFoldDB" id="A0A8I1D7R6"/>
<evidence type="ECO:0000256" key="3">
    <source>
        <dbReference type="ARBA" id="ARBA00023163"/>
    </source>
</evidence>
<keyword evidence="7" id="KW-1185">Reference proteome</keyword>
<gene>
    <name evidence="6" type="ORF">I3517_29100</name>
</gene>
<dbReference type="InterPro" id="IPR001647">
    <property type="entry name" value="HTH_TetR"/>
</dbReference>
<dbReference type="PROSITE" id="PS50977">
    <property type="entry name" value="HTH_TETR_2"/>
    <property type="match status" value="1"/>
</dbReference>
<evidence type="ECO:0000313" key="6">
    <source>
        <dbReference type="EMBL" id="MBH5146670.1"/>
    </source>
</evidence>
<accession>A0A8I1D7R6</accession>
<evidence type="ECO:0000256" key="2">
    <source>
        <dbReference type="ARBA" id="ARBA00023125"/>
    </source>
</evidence>
<keyword evidence="3" id="KW-0804">Transcription</keyword>
<dbReference type="GO" id="GO:0003677">
    <property type="term" value="F:DNA binding"/>
    <property type="evidence" value="ECO:0007669"/>
    <property type="project" value="UniProtKB-UniRule"/>
</dbReference>
<sequence length="222" mass="24420">MLHDVAQVANVKFVTTESGRAGTRAAHPRRVRLDAGDRREQMISAAMAVFAVKPYESISTAELANAAGTTRTNLNYHFGNKRKLYLEALGRFATLPSLLPRAAVSGPREVAVAHLFSRWLDLVDRNRETFVALTRAQRTAFDDEVADLFANSLSAWEDRLLAVLGLPCDDIAARAQVRAFQAMVGTATEEWLVSDLLTKEQVCELLTQTLIAIGDLHATPED</sequence>
<dbReference type="SUPFAM" id="SSF46689">
    <property type="entry name" value="Homeodomain-like"/>
    <property type="match status" value="1"/>
</dbReference>
<proteinExistence type="predicted"/>
<name>A0A8I1D7R6_RHOER</name>
<dbReference type="EMBL" id="JAECSB010000093">
    <property type="protein sequence ID" value="MBH5146670.1"/>
    <property type="molecule type" value="Genomic_DNA"/>
</dbReference>
<keyword evidence="2 4" id="KW-0238">DNA-binding</keyword>
<keyword evidence="1" id="KW-0805">Transcription regulation</keyword>
<evidence type="ECO:0000313" key="7">
    <source>
        <dbReference type="Proteomes" id="UP000627573"/>
    </source>
</evidence>
<dbReference type="Pfam" id="PF00440">
    <property type="entry name" value="TetR_N"/>
    <property type="match status" value="1"/>
</dbReference>
<protein>
    <submittedName>
        <fullName evidence="6">TetR/AcrR family transcriptional regulator</fullName>
    </submittedName>
</protein>
<comment type="caution">
    <text evidence="6">The sequence shown here is derived from an EMBL/GenBank/DDBJ whole genome shotgun (WGS) entry which is preliminary data.</text>
</comment>
<evidence type="ECO:0000259" key="5">
    <source>
        <dbReference type="PROSITE" id="PS50977"/>
    </source>
</evidence>
<evidence type="ECO:0000256" key="1">
    <source>
        <dbReference type="ARBA" id="ARBA00023015"/>
    </source>
</evidence>
<evidence type="ECO:0000256" key="4">
    <source>
        <dbReference type="PROSITE-ProRule" id="PRU00335"/>
    </source>
</evidence>
<dbReference type="PANTHER" id="PTHR47506">
    <property type="entry name" value="TRANSCRIPTIONAL REGULATORY PROTEIN"/>
    <property type="match status" value="1"/>
</dbReference>
<dbReference type="Gene3D" id="1.10.357.10">
    <property type="entry name" value="Tetracycline Repressor, domain 2"/>
    <property type="match status" value="1"/>
</dbReference>
<dbReference type="Proteomes" id="UP000627573">
    <property type="component" value="Unassembled WGS sequence"/>
</dbReference>
<feature type="domain" description="HTH tetR-type" evidence="5">
    <location>
        <begin position="36"/>
        <end position="96"/>
    </location>
</feature>
<organism evidence="6 7">
    <name type="scientific">Rhodococcus erythropolis</name>
    <name type="common">Arthrobacter picolinophilus</name>
    <dbReference type="NCBI Taxonomy" id="1833"/>
    <lineage>
        <taxon>Bacteria</taxon>
        <taxon>Bacillati</taxon>
        <taxon>Actinomycetota</taxon>
        <taxon>Actinomycetes</taxon>
        <taxon>Mycobacteriales</taxon>
        <taxon>Nocardiaceae</taxon>
        <taxon>Rhodococcus</taxon>
        <taxon>Rhodococcus erythropolis group</taxon>
    </lineage>
</organism>
<feature type="DNA-binding region" description="H-T-H motif" evidence="4">
    <location>
        <begin position="59"/>
        <end position="78"/>
    </location>
</feature>
<dbReference type="PANTHER" id="PTHR47506:SF1">
    <property type="entry name" value="HTH-TYPE TRANSCRIPTIONAL REGULATOR YJDC"/>
    <property type="match status" value="1"/>
</dbReference>
<dbReference type="InterPro" id="IPR009057">
    <property type="entry name" value="Homeodomain-like_sf"/>
</dbReference>
<dbReference type="PRINTS" id="PR00455">
    <property type="entry name" value="HTHTETR"/>
</dbReference>